<sequence>MKKIIGVLGWIGSGKGTVGDYLVNQHDFTAMSFAGNLKDATAAIFGWPRDMLEGDTAASRAWREQRDDFWSGRMQREVTPRWVLQYMGTDILRRQFFDDIWMAGLERKISQCSGSVVITDVRFPNEVAMLSNMGAEFIWVRRNPEPSWAQDAISNPTAMSLRRDIHPSEYEWVGVGDYQMIWNDSTLEDLYGKVEKVLAS</sequence>
<proteinExistence type="predicted"/>
<protein>
    <recommendedName>
        <fullName evidence="2">Deoxynucleoside monophosphate kinase</fullName>
    </recommendedName>
</protein>
<organism evidence="1">
    <name type="scientific">uncultured Caudovirales phage</name>
    <dbReference type="NCBI Taxonomy" id="2100421"/>
    <lineage>
        <taxon>Viruses</taxon>
        <taxon>Duplodnaviria</taxon>
        <taxon>Heunggongvirae</taxon>
        <taxon>Uroviricota</taxon>
        <taxon>Caudoviricetes</taxon>
        <taxon>Peduoviridae</taxon>
        <taxon>Maltschvirus</taxon>
        <taxon>Maltschvirus maltsch</taxon>
    </lineage>
</organism>
<dbReference type="EMBL" id="LR796167">
    <property type="protein sequence ID" value="CAB4123099.1"/>
    <property type="molecule type" value="Genomic_DNA"/>
</dbReference>
<gene>
    <name evidence="1" type="ORF">UFOVP29_258</name>
</gene>
<reference evidence="1" key="1">
    <citation type="submission" date="2020-04" db="EMBL/GenBank/DDBJ databases">
        <authorList>
            <person name="Chiriac C."/>
            <person name="Salcher M."/>
            <person name="Ghai R."/>
            <person name="Kavagutti S V."/>
        </authorList>
    </citation>
    <scope>NUCLEOTIDE SEQUENCE</scope>
</reference>
<dbReference type="Gene3D" id="3.40.50.300">
    <property type="entry name" value="P-loop containing nucleotide triphosphate hydrolases"/>
    <property type="match status" value="1"/>
</dbReference>
<dbReference type="Pfam" id="PF21448">
    <property type="entry name" value="DNMK"/>
    <property type="match status" value="1"/>
</dbReference>
<dbReference type="InterPro" id="IPR048444">
    <property type="entry name" value="DNMK"/>
</dbReference>
<accession>A0A6J5KS95</accession>
<dbReference type="InterPro" id="IPR027417">
    <property type="entry name" value="P-loop_NTPase"/>
</dbReference>
<evidence type="ECO:0000313" key="1">
    <source>
        <dbReference type="EMBL" id="CAB4123099.1"/>
    </source>
</evidence>
<evidence type="ECO:0008006" key="2">
    <source>
        <dbReference type="Google" id="ProtNLM"/>
    </source>
</evidence>
<dbReference type="SUPFAM" id="SSF52540">
    <property type="entry name" value="P-loop containing nucleoside triphosphate hydrolases"/>
    <property type="match status" value="1"/>
</dbReference>
<name>A0A6J5KS95_9CAUD</name>